<sequence length="69" mass="7534">MAFLSNTHQQMQMKATSVSAASASIGFKIHKGNSKTLKDNTKNVNPITLDGEILDDVESFMYLGSLIDE</sequence>
<proteinExistence type="predicted"/>
<keyword evidence="2" id="KW-1185">Reference proteome</keyword>
<dbReference type="AlphaFoldDB" id="A0A183MXP3"/>
<organism evidence="1 2">
    <name type="scientific">Schistosoma margrebowiei</name>
    <dbReference type="NCBI Taxonomy" id="48269"/>
    <lineage>
        <taxon>Eukaryota</taxon>
        <taxon>Metazoa</taxon>
        <taxon>Spiralia</taxon>
        <taxon>Lophotrochozoa</taxon>
        <taxon>Platyhelminthes</taxon>
        <taxon>Trematoda</taxon>
        <taxon>Digenea</taxon>
        <taxon>Strigeidida</taxon>
        <taxon>Schistosomatoidea</taxon>
        <taxon>Schistosomatidae</taxon>
        <taxon>Schistosoma</taxon>
    </lineage>
</organism>
<gene>
    <name evidence="1" type="ORF">SMRZ_LOCUS20818</name>
</gene>
<evidence type="ECO:0000313" key="1">
    <source>
        <dbReference type="EMBL" id="VDP37259.1"/>
    </source>
</evidence>
<dbReference type="EMBL" id="UZAI01018462">
    <property type="protein sequence ID" value="VDP37259.1"/>
    <property type="molecule type" value="Genomic_DNA"/>
</dbReference>
<dbReference type="Proteomes" id="UP000277204">
    <property type="component" value="Unassembled WGS sequence"/>
</dbReference>
<protein>
    <submittedName>
        <fullName evidence="1">Uncharacterized protein</fullName>
    </submittedName>
</protein>
<name>A0A183MXP3_9TREM</name>
<accession>A0A183MXP3</accession>
<reference evidence="1 2" key="1">
    <citation type="submission" date="2018-11" db="EMBL/GenBank/DDBJ databases">
        <authorList>
            <consortium name="Pathogen Informatics"/>
        </authorList>
    </citation>
    <scope>NUCLEOTIDE SEQUENCE [LARGE SCALE GENOMIC DNA]</scope>
    <source>
        <strain evidence="1 2">Zambia</strain>
    </source>
</reference>
<evidence type="ECO:0000313" key="2">
    <source>
        <dbReference type="Proteomes" id="UP000277204"/>
    </source>
</evidence>